<organism evidence="2 3">
    <name type="scientific">Riccia fluitans</name>
    <dbReference type="NCBI Taxonomy" id="41844"/>
    <lineage>
        <taxon>Eukaryota</taxon>
        <taxon>Viridiplantae</taxon>
        <taxon>Streptophyta</taxon>
        <taxon>Embryophyta</taxon>
        <taxon>Marchantiophyta</taxon>
        <taxon>Marchantiopsida</taxon>
        <taxon>Marchantiidae</taxon>
        <taxon>Marchantiales</taxon>
        <taxon>Ricciaceae</taxon>
        <taxon>Riccia</taxon>
    </lineage>
</organism>
<evidence type="ECO:0000256" key="1">
    <source>
        <dbReference type="SAM" id="MobiDB-lite"/>
    </source>
</evidence>
<feature type="compositionally biased region" description="Basic and acidic residues" evidence="1">
    <location>
        <begin position="10"/>
        <end position="38"/>
    </location>
</feature>
<sequence>MKCAMSIRTGEWRRSGASPEKWRECQFENRDTSKHPPSDDPTPNNAKRTTKSRKENQGQQTAHAKDTN</sequence>
<dbReference type="EMBL" id="JBHFFA010000008">
    <property type="protein sequence ID" value="KAL2608229.1"/>
    <property type="molecule type" value="Genomic_DNA"/>
</dbReference>
<proteinExistence type="predicted"/>
<evidence type="ECO:0000313" key="3">
    <source>
        <dbReference type="Proteomes" id="UP001605036"/>
    </source>
</evidence>
<comment type="caution">
    <text evidence="2">The sequence shown here is derived from an EMBL/GenBank/DDBJ whole genome shotgun (WGS) entry which is preliminary data.</text>
</comment>
<reference evidence="2 3" key="1">
    <citation type="submission" date="2024-09" db="EMBL/GenBank/DDBJ databases">
        <title>Chromosome-scale assembly of Riccia fluitans.</title>
        <authorList>
            <person name="Paukszto L."/>
            <person name="Sawicki J."/>
            <person name="Karawczyk K."/>
            <person name="Piernik-Szablinska J."/>
            <person name="Szczecinska M."/>
            <person name="Mazdziarz M."/>
        </authorList>
    </citation>
    <scope>NUCLEOTIDE SEQUENCE [LARGE SCALE GENOMIC DNA]</scope>
    <source>
        <strain evidence="2">Rf_01</strain>
        <tissue evidence="2">Aerial parts of the thallus</tissue>
    </source>
</reference>
<accession>A0ABD1XGX6</accession>
<evidence type="ECO:0000313" key="2">
    <source>
        <dbReference type="EMBL" id="KAL2608229.1"/>
    </source>
</evidence>
<gene>
    <name evidence="2" type="ORF">R1flu_026802</name>
</gene>
<protein>
    <submittedName>
        <fullName evidence="2">Uncharacterized protein</fullName>
    </submittedName>
</protein>
<name>A0ABD1XGX6_9MARC</name>
<dbReference type="Proteomes" id="UP001605036">
    <property type="component" value="Unassembled WGS sequence"/>
</dbReference>
<feature type="region of interest" description="Disordered" evidence="1">
    <location>
        <begin position="1"/>
        <end position="68"/>
    </location>
</feature>
<dbReference type="AlphaFoldDB" id="A0ABD1XGX6"/>
<keyword evidence="3" id="KW-1185">Reference proteome</keyword>